<dbReference type="OrthoDB" id="9780120at2"/>
<dbReference type="Gene3D" id="3.40.50.11900">
    <property type="match status" value="1"/>
</dbReference>
<dbReference type="PANTHER" id="PTHR32329">
    <property type="entry name" value="BIFUNCTIONAL PROTEIN [INCLUDES 2-HYDROXYACYL-COA DEHYDRATASE (N-TER) AND ITS ACTIVATOR DOMAIN (C_TERM)-RELATED"/>
    <property type="match status" value="1"/>
</dbReference>
<organism evidence="1 2">
    <name type="scientific">Selenihalanaerobacter shriftii</name>
    <dbReference type="NCBI Taxonomy" id="142842"/>
    <lineage>
        <taxon>Bacteria</taxon>
        <taxon>Bacillati</taxon>
        <taxon>Bacillota</taxon>
        <taxon>Clostridia</taxon>
        <taxon>Halanaerobiales</taxon>
        <taxon>Halobacteroidaceae</taxon>
        <taxon>Selenihalanaerobacter</taxon>
    </lineage>
</organism>
<proteinExistence type="predicted"/>
<dbReference type="AlphaFoldDB" id="A0A1T4L227"/>
<dbReference type="Proteomes" id="UP000190625">
    <property type="component" value="Unassembled WGS sequence"/>
</dbReference>
<name>A0A1T4L227_9FIRM</name>
<keyword evidence="2" id="KW-1185">Reference proteome</keyword>
<dbReference type="GO" id="GO:0016301">
    <property type="term" value="F:kinase activity"/>
    <property type="evidence" value="ECO:0007669"/>
    <property type="project" value="UniProtKB-KW"/>
</dbReference>
<sequence length="361" mass="40616">MQVTFPYMGTSNIVFKSIMEELGHEVIVKQPSKKTLSLGAKYAPEFACVPFKILLGTYIESLAEGANLIITSGGRGPCRAGHYAQLQEKILKDLGYEFEMVVFEALTDSFKGFFNNIRKVAGPHLSWWQIFKLIKKEWYRLMVLDEVERLSHKVRPRELKKGDTTKAFAKVKRVLTAANTKKDIKNAKEKSLQLLNDVPQDHNYDPLKIGIIGEIYVVLEPFANLEIEKTLGEMGVEVDRSIYLTGWTKDHTFFMPGEDEVVKAAKPYLDQLVGGHGQDSVGNTILYAQNDFDGVIQLAPFTCIPEIVAKSILPQVSKDRNIPFLTLFLDEKTGKAGVNTRLEAFIDLLAKKRDKTGEKIS</sequence>
<gene>
    <name evidence="1" type="ORF">SAMN02745118_01001</name>
</gene>
<dbReference type="RefSeq" id="WP_078809496.1">
    <property type="nucleotide sequence ID" value="NZ_FUWM01000007.1"/>
</dbReference>
<dbReference type="EMBL" id="FUWM01000007">
    <property type="protein sequence ID" value="SJZ48774.1"/>
    <property type="molecule type" value="Genomic_DNA"/>
</dbReference>
<reference evidence="2" key="1">
    <citation type="submission" date="2017-02" db="EMBL/GenBank/DDBJ databases">
        <authorList>
            <person name="Varghese N."/>
            <person name="Submissions S."/>
        </authorList>
    </citation>
    <scope>NUCLEOTIDE SEQUENCE [LARGE SCALE GENOMIC DNA]</scope>
    <source>
        <strain evidence="2">ATCC BAA-73</strain>
    </source>
</reference>
<evidence type="ECO:0000313" key="2">
    <source>
        <dbReference type="Proteomes" id="UP000190625"/>
    </source>
</evidence>
<keyword evidence="1" id="KW-0808">Transferase</keyword>
<dbReference type="PANTHER" id="PTHR32329:SF2">
    <property type="entry name" value="BIFUNCTIONAL PROTEIN [INCLUDES 2-HYDROXYACYL-COA DEHYDRATASE (N-TER) AND ITS ACTIVATOR DOMAIN (C_TERM)"/>
    <property type="match status" value="1"/>
</dbReference>
<accession>A0A1T4L227</accession>
<evidence type="ECO:0000313" key="1">
    <source>
        <dbReference type="EMBL" id="SJZ48774.1"/>
    </source>
</evidence>
<keyword evidence="1" id="KW-0418">Kinase</keyword>
<dbReference type="STRING" id="142842.SAMN02745118_01001"/>
<dbReference type="InterPro" id="IPR051805">
    <property type="entry name" value="Dehydratase_Activator_Redct"/>
</dbReference>
<protein>
    <submittedName>
        <fullName evidence="1">Predicted nucleotide-binding protein, sugar kinase/HSP70/actin superfamily</fullName>
    </submittedName>
</protein>